<reference evidence="2" key="1">
    <citation type="submission" date="2013-03" db="EMBL/GenBank/DDBJ databases">
        <title>The Genome Sequence of Anopheles epiroticus epiroticus2.</title>
        <authorList>
            <consortium name="The Broad Institute Genomics Platform"/>
            <person name="Neafsey D.E."/>
            <person name="Howell P."/>
            <person name="Walker B."/>
            <person name="Young S.K."/>
            <person name="Zeng Q."/>
            <person name="Gargeya S."/>
            <person name="Fitzgerald M."/>
            <person name="Haas B."/>
            <person name="Abouelleil A."/>
            <person name="Allen A.W."/>
            <person name="Alvarado L."/>
            <person name="Arachchi H.M."/>
            <person name="Berlin A.M."/>
            <person name="Chapman S.B."/>
            <person name="Gainer-Dewar J."/>
            <person name="Goldberg J."/>
            <person name="Griggs A."/>
            <person name="Gujja S."/>
            <person name="Hansen M."/>
            <person name="Howarth C."/>
            <person name="Imamovic A."/>
            <person name="Ireland A."/>
            <person name="Larimer J."/>
            <person name="McCowan C."/>
            <person name="Murphy C."/>
            <person name="Pearson M."/>
            <person name="Poon T.W."/>
            <person name="Priest M."/>
            <person name="Roberts A."/>
            <person name="Saif S."/>
            <person name="Shea T."/>
            <person name="Sisk P."/>
            <person name="Sykes S."/>
            <person name="Wortman J."/>
            <person name="Nusbaum C."/>
            <person name="Birren B."/>
        </authorList>
    </citation>
    <scope>NUCLEOTIDE SEQUENCE [LARGE SCALE GENOMIC DNA]</scope>
    <source>
        <strain evidence="2">Epiroticus2</strain>
    </source>
</reference>
<protein>
    <submittedName>
        <fullName evidence="1">Uncharacterized protein</fullName>
    </submittedName>
</protein>
<sequence>MHQPIITIISAAAFGGSSSPLAAGMVSTIKSPVIKCGKCKISTKRLNLNKFCKRDYARTDDDGMTVVTFP</sequence>
<evidence type="ECO:0000313" key="2">
    <source>
        <dbReference type="Proteomes" id="UP000075885"/>
    </source>
</evidence>
<keyword evidence="2" id="KW-1185">Reference proteome</keyword>
<reference evidence="1" key="2">
    <citation type="submission" date="2020-05" db="UniProtKB">
        <authorList>
            <consortium name="EnsemblMetazoa"/>
        </authorList>
    </citation>
    <scope>IDENTIFICATION</scope>
    <source>
        <strain evidence="1">Epiroticus2</strain>
    </source>
</reference>
<dbReference type="AlphaFoldDB" id="A0A182P166"/>
<evidence type="ECO:0000313" key="1">
    <source>
        <dbReference type="EnsemblMetazoa" id="AEPI000648-PA"/>
    </source>
</evidence>
<organism evidence="1 2">
    <name type="scientific">Anopheles epiroticus</name>
    <dbReference type="NCBI Taxonomy" id="199890"/>
    <lineage>
        <taxon>Eukaryota</taxon>
        <taxon>Metazoa</taxon>
        <taxon>Ecdysozoa</taxon>
        <taxon>Arthropoda</taxon>
        <taxon>Hexapoda</taxon>
        <taxon>Insecta</taxon>
        <taxon>Pterygota</taxon>
        <taxon>Neoptera</taxon>
        <taxon>Endopterygota</taxon>
        <taxon>Diptera</taxon>
        <taxon>Nematocera</taxon>
        <taxon>Culicoidea</taxon>
        <taxon>Culicidae</taxon>
        <taxon>Anophelinae</taxon>
        <taxon>Anopheles</taxon>
    </lineage>
</organism>
<accession>A0A182P166</accession>
<proteinExistence type="predicted"/>
<dbReference type="VEuPathDB" id="VectorBase:AEPI000648"/>
<name>A0A182P166_9DIPT</name>
<dbReference type="EnsemblMetazoa" id="AEPI000648-RA">
    <property type="protein sequence ID" value="AEPI000648-PA"/>
    <property type="gene ID" value="AEPI000648"/>
</dbReference>
<dbReference type="Proteomes" id="UP000075885">
    <property type="component" value="Unassembled WGS sequence"/>
</dbReference>